<evidence type="ECO:0000313" key="2">
    <source>
        <dbReference type="Proteomes" id="UP000299290"/>
    </source>
</evidence>
<comment type="caution">
    <text evidence="1">The sequence shown here is derived from an EMBL/GenBank/DDBJ whole genome shotgun (WGS) entry which is preliminary data.</text>
</comment>
<organism evidence="1 2">
    <name type="scientific">Streptomyces antimycoticus</name>
    <dbReference type="NCBI Taxonomy" id="68175"/>
    <lineage>
        <taxon>Bacteria</taxon>
        <taxon>Bacillati</taxon>
        <taxon>Actinomycetota</taxon>
        <taxon>Actinomycetes</taxon>
        <taxon>Kitasatosporales</taxon>
        <taxon>Streptomycetaceae</taxon>
        <taxon>Streptomyces</taxon>
        <taxon>Streptomyces violaceusniger group</taxon>
    </lineage>
</organism>
<dbReference type="AlphaFoldDB" id="A0A4D4KBQ6"/>
<dbReference type="Proteomes" id="UP000299290">
    <property type="component" value="Unassembled WGS sequence"/>
</dbReference>
<sequence length="65" mass="7310">MAARVIMEISTRHSGVADKGLGRLPPAWIAEFHLRPVHPATALQKLRFARRVALKRPTSKNSHCR</sequence>
<dbReference type="EMBL" id="BJHV01000001">
    <property type="protein sequence ID" value="GDY43619.1"/>
    <property type="molecule type" value="Genomic_DNA"/>
</dbReference>
<dbReference type="RefSeq" id="WP_137966297.1">
    <property type="nucleotide sequence ID" value="NZ_BJHV01000001.1"/>
</dbReference>
<proteinExistence type="predicted"/>
<name>A0A4D4KBQ6_9ACTN</name>
<gene>
    <name evidence="1" type="ORF">SANT12839_045010</name>
</gene>
<protein>
    <submittedName>
        <fullName evidence="1">Uncharacterized protein</fullName>
    </submittedName>
</protein>
<reference evidence="1 2" key="1">
    <citation type="journal article" date="2020" name="Int. J. Syst. Evol. Microbiol.">
        <title>Reclassification of Streptomyces castelarensis and Streptomyces sporoclivatus as later heterotypic synonyms of Streptomyces antimycoticus.</title>
        <authorList>
            <person name="Komaki H."/>
            <person name="Tamura T."/>
        </authorList>
    </citation>
    <scope>NUCLEOTIDE SEQUENCE [LARGE SCALE GENOMIC DNA]</scope>
    <source>
        <strain evidence="1 2">NBRC 12839</strain>
    </source>
</reference>
<evidence type="ECO:0000313" key="1">
    <source>
        <dbReference type="EMBL" id="GDY43619.1"/>
    </source>
</evidence>
<accession>A0A4D4KBQ6</accession>
<keyword evidence="2" id="KW-1185">Reference proteome</keyword>